<keyword evidence="3" id="KW-1185">Reference proteome</keyword>
<evidence type="ECO:0000256" key="1">
    <source>
        <dbReference type="SAM" id="MobiDB-lite"/>
    </source>
</evidence>
<evidence type="ECO:0000313" key="2">
    <source>
        <dbReference type="EMBL" id="MQL73062.1"/>
    </source>
</evidence>
<protein>
    <submittedName>
        <fullName evidence="2">Uncharacterized protein</fullName>
    </submittedName>
</protein>
<reference evidence="2" key="1">
    <citation type="submission" date="2017-07" db="EMBL/GenBank/DDBJ databases">
        <title>Taro Niue Genome Assembly and Annotation.</title>
        <authorList>
            <person name="Atibalentja N."/>
            <person name="Keating K."/>
            <person name="Fields C.J."/>
        </authorList>
    </citation>
    <scope>NUCLEOTIDE SEQUENCE</scope>
    <source>
        <strain evidence="2">Niue_2</strain>
        <tissue evidence="2">Leaf</tissue>
    </source>
</reference>
<dbReference type="EMBL" id="NMUH01000152">
    <property type="protein sequence ID" value="MQL73062.1"/>
    <property type="molecule type" value="Genomic_DNA"/>
</dbReference>
<accession>A0A843TKV1</accession>
<dbReference type="Proteomes" id="UP000652761">
    <property type="component" value="Unassembled WGS sequence"/>
</dbReference>
<evidence type="ECO:0000313" key="3">
    <source>
        <dbReference type="Proteomes" id="UP000652761"/>
    </source>
</evidence>
<sequence>MCSAWPGGEVVRVSWRISAWKLTGWRVLTAGSSRKAEETPRDRRTARSSRSVLLVGGTDTGSRHWSPASPFQCLTLGCSGQRP</sequence>
<feature type="compositionally biased region" description="Basic and acidic residues" evidence="1">
    <location>
        <begin position="34"/>
        <end position="45"/>
    </location>
</feature>
<dbReference type="AlphaFoldDB" id="A0A843TKV1"/>
<organism evidence="2 3">
    <name type="scientific">Colocasia esculenta</name>
    <name type="common">Wild taro</name>
    <name type="synonym">Arum esculentum</name>
    <dbReference type="NCBI Taxonomy" id="4460"/>
    <lineage>
        <taxon>Eukaryota</taxon>
        <taxon>Viridiplantae</taxon>
        <taxon>Streptophyta</taxon>
        <taxon>Embryophyta</taxon>
        <taxon>Tracheophyta</taxon>
        <taxon>Spermatophyta</taxon>
        <taxon>Magnoliopsida</taxon>
        <taxon>Liliopsida</taxon>
        <taxon>Araceae</taxon>
        <taxon>Aroideae</taxon>
        <taxon>Colocasieae</taxon>
        <taxon>Colocasia</taxon>
    </lineage>
</organism>
<name>A0A843TKV1_COLES</name>
<gene>
    <name evidence="2" type="ORF">Taro_005414</name>
</gene>
<feature type="region of interest" description="Disordered" evidence="1">
    <location>
        <begin position="31"/>
        <end position="50"/>
    </location>
</feature>
<proteinExistence type="predicted"/>
<comment type="caution">
    <text evidence="2">The sequence shown here is derived from an EMBL/GenBank/DDBJ whole genome shotgun (WGS) entry which is preliminary data.</text>
</comment>